<evidence type="ECO:0000313" key="2">
    <source>
        <dbReference type="Proteomes" id="UP001341840"/>
    </source>
</evidence>
<keyword evidence="2" id="KW-1185">Reference proteome</keyword>
<protein>
    <submittedName>
        <fullName evidence="1">Uncharacterized protein</fullName>
    </submittedName>
</protein>
<dbReference type="Proteomes" id="UP001341840">
    <property type="component" value="Unassembled WGS sequence"/>
</dbReference>
<name>A0ABU6VF86_9FABA</name>
<evidence type="ECO:0000313" key="1">
    <source>
        <dbReference type="EMBL" id="MED6171779.1"/>
    </source>
</evidence>
<organism evidence="1 2">
    <name type="scientific">Stylosanthes scabra</name>
    <dbReference type="NCBI Taxonomy" id="79078"/>
    <lineage>
        <taxon>Eukaryota</taxon>
        <taxon>Viridiplantae</taxon>
        <taxon>Streptophyta</taxon>
        <taxon>Embryophyta</taxon>
        <taxon>Tracheophyta</taxon>
        <taxon>Spermatophyta</taxon>
        <taxon>Magnoliopsida</taxon>
        <taxon>eudicotyledons</taxon>
        <taxon>Gunneridae</taxon>
        <taxon>Pentapetalae</taxon>
        <taxon>rosids</taxon>
        <taxon>fabids</taxon>
        <taxon>Fabales</taxon>
        <taxon>Fabaceae</taxon>
        <taxon>Papilionoideae</taxon>
        <taxon>50 kb inversion clade</taxon>
        <taxon>dalbergioids sensu lato</taxon>
        <taxon>Dalbergieae</taxon>
        <taxon>Pterocarpus clade</taxon>
        <taxon>Stylosanthes</taxon>
    </lineage>
</organism>
<sequence length="129" mass="15200">MLADVKVDDFEMQWAAIVEECGVSEVDWVKDLYAKRNSGQPLTFVDAFTPDCKPLLDRCVNFLRDNEDEMDFRSFYETPVLETDFLELGKSATSEYTRAIFFRFRETLKGIVRISILEREEMSDRDRYI</sequence>
<accession>A0ABU6VF86</accession>
<comment type="caution">
    <text evidence="1">The sequence shown here is derived from an EMBL/GenBank/DDBJ whole genome shotgun (WGS) entry which is preliminary data.</text>
</comment>
<gene>
    <name evidence="1" type="ORF">PIB30_043997</name>
</gene>
<proteinExistence type="predicted"/>
<dbReference type="EMBL" id="JASCZI010151294">
    <property type="protein sequence ID" value="MED6171779.1"/>
    <property type="molecule type" value="Genomic_DNA"/>
</dbReference>
<reference evidence="1 2" key="1">
    <citation type="journal article" date="2023" name="Plants (Basel)">
        <title>Bridging the Gap: Combining Genomics and Transcriptomics Approaches to Understand Stylosanthes scabra, an Orphan Legume from the Brazilian Caatinga.</title>
        <authorList>
            <person name="Ferreira-Neto J.R.C."/>
            <person name="da Silva M.D."/>
            <person name="Binneck E."/>
            <person name="de Melo N.F."/>
            <person name="da Silva R.H."/>
            <person name="de Melo A.L.T.M."/>
            <person name="Pandolfi V."/>
            <person name="Bustamante F.O."/>
            <person name="Brasileiro-Vidal A.C."/>
            <person name="Benko-Iseppon A.M."/>
        </authorList>
    </citation>
    <scope>NUCLEOTIDE SEQUENCE [LARGE SCALE GENOMIC DNA]</scope>
    <source>
        <tissue evidence="1">Leaves</tissue>
    </source>
</reference>